<dbReference type="AlphaFoldDB" id="A0A841C2J3"/>
<comment type="caution">
    <text evidence="9">The sequence shown here is derived from an EMBL/GenBank/DDBJ whole genome shotgun (WGS) entry which is preliminary data.</text>
</comment>
<feature type="transmembrane region" description="Helical" evidence="7">
    <location>
        <begin position="172"/>
        <end position="191"/>
    </location>
</feature>
<protein>
    <submittedName>
        <fullName evidence="9">Peptide/nickel transport system permease protein</fullName>
    </submittedName>
</protein>
<feature type="transmembrane region" description="Helical" evidence="7">
    <location>
        <begin position="230"/>
        <end position="255"/>
    </location>
</feature>
<evidence type="ECO:0000256" key="2">
    <source>
        <dbReference type="ARBA" id="ARBA00022448"/>
    </source>
</evidence>
<keyword evidence="5 7" id="KW-1133">Transmembrane helix</keyword>
<keyword evidence="10" id="KW-1185">Reference proteome</keyword>
<dbReference type="RefSeq" id="WP_184846005.1">
    <property type="nucleotide sequence ID" value="NZ_JACHMN010000003.1"/>
</dbReference>
<feature type="domain" description="ABC transmembrane type-1" evidence="8">
    <location>
        <begin position="98"/>
        <end position="294"/>
    </location>
</feature>
<comment type="similarity">
    <text evidence="7">Belongs to the binding-protein-dependent transport system permease family.</text>
</comment>
<dbReference type="PANTHER" id="PTHR43163:SF6">
    <property type="entry name" value="DIPEPTIDE TRANSPORT SYSTEM PERMEASE PROTEIN DPPB-RELATED"/>
    <property type="match status" value="1"/>
</dbReference>
<dbReference type="Pfam" id="PF00528">
    <property type="entry name" value="BPD_transp_1"/>
    <property type="match status" value="1"/>
</dbReference>
<dbReference type="PROSITE" id="PS50928">
    <property type="entry name" value="ABC_TM1"/>
    <property type="match status" value="1"/>
</dbReference>
<dbReference type="Gene3D" id="1.10.3720.10">
    <property type="entry name" value="MetI-like"/>
    <property type="match status" value="1"/>
</dbReference>
<evidence type="ECO:0000313" key="9">
    <source>
        <dbReference type="EMBL" id="MBB5874135.1"/>
    </source>
</evidence>
<dbReference type="SUPFAM" id="SSF161098">
    <property type="entry name" value="MetI-like"/>
    <property type="match status" value="1"/>
</dbReference>
<proteinExistence type="inferred from homology"/>
<feature type="transmembrane region" description="Helical" evidence="7">
    <location>
        <begin position="137"/>
        <end position="160"/>
    </location>
</feature>
<dbReference type="InterPro" id="IPR035906">
    <property type="entry name" value="MetI-like_sf"/>
</dbReference>
<keyword evidence="3" id="KW-1003">Cell membrane</keyword>
<keyword evidence="4 7" id="KW-0812">Transmembrane</keyword>
<dbReference type="CDD" id="cd06261">
    <property type="entry name" value="TM_PBP2"/>
    <property type="match status" value="1"/>
</dbReference>
<evidence type="ECO:0000313" key="10">
    <source>
        <dbReference type="Proteomes" id="UP000587527"/>
    </source>
</evidence>
<dbReference type="GO" id="GO:0071916">
    <property type="term" value="F:dipeptide transmembrane transporter activity"/>
    <property type="evidence" value="ECO:0007669"/>
    <property type="project" value="TreeGrafter"/>
</dbReference>
<organism evidence="9 10">
    <name type="scientific">Allocatelliglobosispora scoriae</name>
    <dbReference type="NCBI Taxonomy" id="643052"/>
    <lineage>
        <taxon>Bacteria</taxon>
        <taxon>Bacillati</taxon>
        <taxon>Actinomycetota</taxon>
        <taxon>Actinomycetes</taxon>
        <taxon>Micromonosporales</taxon>
        <taxon>Micromonosporaceae</taxon>
        <taxon>Allocatelliglobosispora</taxon>
    </lineage>
</organism>
<keyword evidence="6 7" id="KW-0472">Membrane</keyword>
<accession>A0A841C2J3</accession>
<sequence length="308" mass="32644">MTLVRAVARRLATAAVVLWAAATAAYLALLLAPGSTVDSIIGDGADTPEIRAQIIAEWHLDRPEIVQYATYLLRAAQGDLGRSYQLQRPVSDVIGAQLLPTLKLALAAVAIAVVIAVVVAVVTAGRRPWLRRASSTTELVLVSTPTFLIGLILLNIFSFRLGLFPVSGDRDLSALVLPAITLALPIGSLLAQVLRDGIERALDEPFVVTARARGVRETAVLARHALRHALLPAVTLTGWLFGVLIGGTVIIEQVFGRPGIGQVTLLAVSTKDMPVVLAVVVLSAAVYVALSTAADLAYLLIDPRLRRS</sequence>
<feature type="transmembrane region" description="Helical" evidence="7">
    <location>
        <begin position="275"/>
        <end position="301"/>
    </location>
</feature>
<evidence type="ECO:0000256" key="4">
    <source>
        <dbReference type="ARBA" id="ARBA00022692"/>
    </source>
</evidence>
<evidence type="ECO:0000259" key="8">
    <source>
        <dbReference type="PROSITE" id="PS50928"/>
    </source>
</evidence>
<evidence type="ECO:0000256" key="5">
    <source>
        <dbReference type="ARBA" id="ARBA00022989"/>
    </source>
</evidence>
<evidence type="ECO:0000256" key="3">
    <source>
        <dbReference type="ARBA" id="ARBA00022475"/>
    </source>
</evidence>
<dbReference type="EMBL" id="JACHMN010000003">
    <property type="protein sequence ID" value="MBB5874135.1"/>
    <property type="molecule type" value="Genomic_DNA"/>
</dbReference>
<feature type="transmembrane region" description="Helical" evidence="7">
    <location>
        <begin position="104"/>
        <end position="125"/>
    </location>
</feature>
<dbReference type="GO" id="GO:0005886">
    <property type="term" value="C:plasma membrane"/>
    <property type="evidence" value="ECO:0007669"/>
    <property type="project" value="UniProtKB-SubCell"/>
</dbReference>
<evidence type="ECO:0000256" key="7">
    <source>
        <dbReference type="RuleBase" id="RU363032"/>
    </source>
</evidence>
<name>A0A841C2J3_9ACTN</name>
<evidence type="ECO:0000256" key="1">
    <source>
        <dbReference type="ARBA" id="ARBA00004651"/>
    </source>
</evidence>
<comment type="subcellular location">
    <subcellularLocation>
        <location evidence="1 7">Cell membrane</location>
        <topology evidence="1 7">Multi-pass membrane protein</topology>
    </subcellularLocation>
</comment>
<dbReference type="PANTHER" id="PTHR43163">
    <property type="entry name" value="DIPEPTIDE TRANSPORT SYSTEM PERMEASE PROTEIN DPPB-RELATED"/>
    <property type="match status" value="1"/>
</dbReference>
<dbReference type="InterPro" id="IPR000515">
    <property type="entry name" value="MetI-like"/>
</dbReference>
<reference evidence="9 10" key="1">
    <citation type="submission" date="2020-08" db="EMBL/GenBank/DDBJ databases">
        <title>Sequencing the genomes of 1000 actinobacteria strains.</title>
        <authorList>
            <person name="Klenk H.-P."/>
        </authorList>
    </citation>
    <scope>NUCLEOTIDE SEQUENCE [LARGE SCALE GENOMIC DNA]</scope>
    <source>
        <strain evidence="9 10">DSM 45362</strain>
    </source>
</reference>
<gene>
    <name evidence="9" type="ORF">F4553_007569</name>
</gene>
<keyword evidence="2 7" id="KW-0813">Transport</keyword>
<evidence type="ECO:0000256" key="6">
    <source>
        <dbReference type="ARBA" id="ARBA00023136"/>
    </source>
</evidence>
<dbReference type="Proteomes" id="UP000587527">
    <property type="component" value="Unassembled WGS sequence"/>
</dbReference>